<dbReference type="EMBL" id="BGZK01002558">
    <property type="protein sequence ID" value="GBP94894.1"/>
    <property type="molecule type" value="Genomic_DNA"/>
</dbReference>
<proteinExistence type="predicted"/>
<accession>A0A4C2A6R9</accession>
<comment type="caution">
    <text evidence="1">The sequence shown here is derived from an EMBL/GenBank/DDBJ whole genome shotgun (WGS) entry which is preliminary data.</text>
</comment>
<protein>
    <submittedName>
        <fullName evidence="1">Uncharacterized protein</fullName>
    </submittedName>
</protein>
<sequence>MFLCRFDGTCHCSLLPVDKFPLDLALRIPNDNRIINLARNGLRPSAIAWKRKCRCRDYTLSTWQMFSDTSRFCEMVYSWAGGCGRAAVCRRPRTRSVAPPPPLVICTDAPTRGRGSDAPARSSLLRSVAVVGVGGGARATVRDLLIYY</sequence>
<gene>
    <name evidence="1" type="ORF">EVAR_90811_1</name>
</gene>
<name>A0A4C2A6R9_EUMVA</name>
<reference evidence="1 2" key="1">
    <citation type="journal article" date="2019" name="Commun. Biol.">
        <title>The bagworm genome reveals a unique fibroin gene that provides high tensile strength.</title>
        <authorList>
            <person name="Kono N."/>
            <person name="Nakamura H."/>
            <person name="Ohtoshi R."/>
            <person name="Tomita M."/>
            <person name="Numata K."/>
            <person name="Arakawa K."/>
        </authorList>
    </citation>
    <scope>NUCLEOTIDE SEQUENCE [LARGE SCALE GENOMIC DNA]</scope>
</reference>
<evidence type="ECO:0000313" key="1">
    <source>
        <dbReference type="EMBL" id="GBP94894.1"/>
    </source>
</evidence>
<organism evidence="1 2">
    <name type="scientific">Eumeta variegata</name>
    <name type="common">Bagworm moth</name>
    <name type="synonym">Eumeta japonica</name>
    <dbReference type="NCBI Taxonomy" id="151549"/>
    <lineage>
        <taxon>Eukaryota</taxon>
        <taxon>Metazoa</taxon>
        <taxon>Ecdysozoa</taxon>
        <taxon>Arthropoda</taxon>
        <taxon>Hexapoda</taxon>
        <taxon>Insecta</taxon>
        <taxon>Pterygota</taxon>
        <taxon>Neoptera</taxon>
        <taxon>Endopterygota</taxon>
        <taxon>Lepidoptera</taxon>
        <taxon>Glossata</taxon>
        <taxon>Ditrysia</taxon>
        <taxon>Tineoidea</taxon>
        <taxon>Psychidae</taxon>
        <taxon>Oiketicinae</taxon>
        <taxon>Eumeta</taxon>
    </lineage>
</organism>
<dbReference type="AlphaFoldDB" id="A0A4C2A6R9"/>
<evidence type="ECO:0000313" key="2">
    <source>
        <dbReference type="Proteomes" id="UP000299102"/>
    </source>
</evidence>
<keyword evidence="2" id="KW-1185">Reference proteome</keyword>
<dbReference type="Proteomes" id="UP000299102">
    <property type="component" value="Unassembled WGS sequence"/>
</dbReference>